<dbReference type="GO" id="GO:0003677">
    <property type="term" value="F:DNA binding"/>
    <property type="evidence" value="ECO:0007669"/>
    <property type="project" value="InterPro"/>
</dbReference>
<dbReference type="AlphaFoldDB" id="A0A5J4YI24"/>
<dbReference type="InterPro" id="IPR009057">
    <property type="entry name" value="Homeodomain-like_sf"/>
</dbReference>
<proteinExistence type="predicted"/>
<dbReference type="GO" id="GO:0003700">
    <property type="term" value="F:DNA-binding transcription factor activity"/>
    <property type="evidence" value="ECO:0007669"/>
    <property type="project" value="InterPro"/>
</dbReference>
<comment type="caution">
    <text evidence="5">The sequence shown here is derived from an EMBL/GenBank/DDBJ whole genome shotgun (WGS) entry which is preliminary data.</text>
</comment>
<accession>A0A5J4YI24</accession>
<keyword evidence="6" id="KW-1185">Reference proteome</keyword>
<dbReference type="EMBL" id="VRMN01000016">
    <property type="protein sequence ID" value="KAA8491079.1"/>
    <property type="molecule type" value="Genomic_DNA"/>
</dbReference>
<evidence type="ECO:0000256" key="1">
    <source>
        <dbReference type="ARBA" id="ARBA00023015"/>
    </source>
</evidence>
<protein>
    <submittedName>
        <fullName evidence="5">Protein PHOSPHATE STARVATION RESPONSE 3</fullName>
    </submittedName>
</protein>
<name>A0A5J4YI24_PORPP</name>
<sequence>MANVSHVTEASAEHGELCSTRETRHKYGERGAVRAPPGTRADGVRFWGSVVAMKRAGACDGEAGRVETGVSTELAETDEEPLDAQDTVSNASRRKRRRRAGARVGQGAHEDAGAGHVREGARSDGDAVKGVVIGAPNEWMWLEVDQHVSALLEPSHTRADATAAATRVGRTGASDAPAAVAETENAAPAGCCPGRVGSDEFEAALAQFEWSSAQTQDVLTSAMADSFFARLPEQPGGVTEANAALSSRTTKHVSESEEHVTVPGVGSFAKMPRARLELLGGDEEHQLSSSSQGQIARGISGSGSFDGQIETSSADVKPRLSWKGALHDRFVHVLNMLAPEHRKPKLVLQIMNVEGLHVEQVKSRMQKHRMRLVKPPRQRDGIAIAARNQRPENSTAAESLAQGECDASRDWRTELTKLSDEDSLRSITHYNSLKLAQQRAEQDARRAELLKLGYQTRDLIQKSVKLQLKFQTHCKTRHAGLVAAHRAGVADKKEVEQATFIHKVFGESVKSIEEQTKICEELGKLVQGLEAQASSA</sequence>
<dbReference type="Proteomes" id="UP000324585">
    <property type="component" value="Unassembled WGS sequence"/>
</dbReference>
<organism evidence="5 6">
    <name type="scientific">Porphyridium purpureum</name>
    <name type="common">Red alga</name>
    <name type="synonym">Porphyridium cruentum</name>
    <dbReference type="NCBI Taxonomy" id="35688"/>
    <lineage>
        <taxon>Eukaryota</taxon>
        <taxon>Rhodophyta</taxon>
        <taxon>Bangiophyceae</taxon>
        <taxon>Porphyridiales</taxon>
        <taxon>Porphyridiaceae</taxon>
        <taxon>Porphyridium</taxon>
    </lineage>
</organism>
<keyword evidence="1" id="KW-0805">Transcription regulation</keyword>
<dbReference type="PANTHER" id="PTHR31442">
    <property type="entry name" value="HOMEODOMAIN-LIKE SUPERFAMILY PROTEIN-RELATED"/>
    <property type="match status" value="1"/>
</dbReference>
<dbReference type="InterPro" id="IPR044841">
    <property type="entry name" value="LUX/BOA-like"/>
</dbReference>
<dbReference type="NCBIfam" id="TIGR01557">
    <property type="entry name" value="myb_SHAQKYF"/>
    <property type="match status" value="1"/>
</dbReference>
<keyword evidence="2" id="KW-0804">Transcription</keyword>
<reference evidence="6" key="1">
    <citation type="journal article" date="2019" name="Nat. Commun.">
        <title>Expansion of phycobilisome linker gene families in mesophilic red algae.</title>
        <authorList>
            <person name="Lee J."/>
            <person name="Kim D."/>
            <person name="Bhattacharya D."/>
            <person name="Yoon H.S."/>
        </authorList>
    </citation>
    <scope>NUCLEOTIDE SEQUENCE [LARGE SCALE GENOMIC DNA]</scope>
    <source>
        <strain evidence="6">CCMP 1328</strain>
    </source>
</reference>
<feature type="compositionally biased region" description="Basic residues" evidence="4">
    <location>
        <begin position="92"/>
        <end position="101"/>
    </location>
</feature>
<evidence type="ECO:0000313" key="6">
    <source>
        <dbReference type="Proteomes" id="UP000324585"/>
    </source>
</evidence>
<feature type="region of interest" description="Disordered" evidence="4">
    <location>
        <begin position="64"/>
        <end position="123"/>
    </location>
</feature>
<evidence type="ECO:0000313" key="5">
    <source>
        <dbReference type="EMBL" id="KAA8491079.1"/>
    </source>
</evidence>
<keyword evidence="3" id="KW-0539">Nucleus</keyword>
<dbReference type="InterPro" id="IPR006447">
    <property type="entry name" value="Myb_dom_plants"/>
</dbReference>
<evidence type="ECO:0000256" key="2">
    <source>
        <dbReference type="ARBA" id="ARBA00023163"/>
    </source>
</evidence>
<dbReference type="Gene3D" id="1.10.10.60">
    <property type="entry name" value="Homeodomain-like"/>
    <property type="match status" value="1"/>
</dbReference>
<feature type="compositionally biased region" description="Basic and acidic residues" evidence="4">
    <location>
        <begin position="11"/>
        <end position="32"/>
    </location>
</feature>
<feature type="region of interest" description="Disordered" evidence="4">
    <location>
        <begin position="1"/>
        <end position="36"/>
    </location>
</feature>
<gene>
    <name evidence="5" type="ORF">FVE85_4496</name>
</gene>
<dbReference type="PANTHER" id="PTHR31442:SF29">
    <property type="entry name" value="HOMEODOMAIN-LIKE SUPERFAMILY PROTEIN"/>
    <property type="match status" value="1"/>
</dbReference>
<feature type="region of interest" description="Disordered" evidence="4">
    <location>
        <begin position="285"/>
        <end position="310"/>
    </location>
</feature>
<feature type="compositionally biased region" description="Basic and acidic residues" evidence="4">
    <location>
        <begin position="108"/>
        <end position="123"/>
    </location>
</feature>
<evidence type="ECO:0000256" key="3">
    <source>
        <dbReference type="ARBA" id="ARBA00023242"/>
    </source>
</evidence>
<dbReference type="SUPFAM" id="SSF46689">
    <property type="entry name" value="Homeodomain-like"/>
    <property type="match status" value="1"/>
</dbReference>
<dbReference type="OrthoDB" id="60033at2759"/>
<evidence type="ECO:0000256" key="4">
    <source>
        <dbReference type="SAM" id="MobiDB-lite"/>
    </source>
</evidence>